<dbReference type="PROSITE" id="PS50011">
    <property type="entry name" value="PROTEIN_KINASE_DOM"/>
    <property type="match status" value="1"/>
</dbReference>
<sequence>MMRSCQDIITAKANERAAQMSASGCRRQGRRLLGKGAFGIVYLDTWKSLPAAVKVVLLDPGDPERRLAQLASEVAIAANLSHPNIVTTYDFSLSAVGADDEDVRMQYRLPELVPLGPAGRIDELSLLRIRLVMQYCNGGTLKEALRPGGLLGQAQGAPALRAIEREAPPLWEQTPEEVATAAVKAVVTGAGNQEQQQAAAAATLPAAAFLGSPMSSLPHWEGVQPAPDLVLSLLAAVDILRGLEYLHAAKIVHGDLTENNVLLHSAQPVLLPAAIAMLMRQALKPLLPRMSIVPIAPLLLANASPRLPPSALALLRRCLELDPAQRGGVAEVRAAAEELLREVAGPELGELLLSAERRETADVGGGGGPSSMGPASA</sequence>
<protein>
    <recommendedName>
        <fullName evidence="2">Protein kinase domain-containing protein</fullName>
    </recommendedName>
</protein>
<evidence type="ECO:0000313" key="4">
    <source>
        <dbReference type="Proteomes" id="UP000075714"/>
    </source>
</evidence>
<dbReference type="InterPro" id="IPR001245">
    <property type="entry name" value="Ser-Thr/Tyr_kinase_cat_dom"/>
</dbReference>
<dbReference type="Pfam" id="PF07714">
    <property type="entry name" value="PK_Tyr_Ser-Thr"/>
    <property type="match status" value="1"/>
</dbReference>
<dbReference type="SUPFAM" id="SSF56112">
    <property type="entry name" value="Protein kinase-like (PK-like)"/>
    <property type="match status" value="1"/>
</dbReference>
<dbReference type="GO" id="GO:0005524">
    <property type="term" value="F:ATP binding"/>
    <property type="evidence" value="ECO:0007669"/>
    <property type="project" value="InterPro"/>
</dbReference>
<dbReference type="InterPro" id="IPR011009">
    <property type="entry name" value="Kinase-like_dom_sf"/>
</dbReference>
<evidence type="ECO:0000313" key="3">
    <source>
        <dbReference type="EMBL" id="KXZ44101.1"/>
    </source>
</evidence>
<dbReference type="OrthoDB" id="548589at2759"/>
<feature type="domain" description="Protein kinase" evidence="2">
    <location>
        <begin position="27"/>
        <end position="377"/>
    </location>
</feature>
<evidence type="ECO:0000256" key="1">
    <source>
        <dbReference type="SAM" id="MobiDB-lite"/>
    </source>
</evidence>
<comment type="caution">
    <text evidence="3">The sequence shown here is derived from an EMBL/GenBank/DDBJ whole genome shotgun (WGS) entry which is preliminary data.</text>
</comment>
<dbReference type="InterPro" id="IPR008266">
    <property type="entry name" value="Tyr_kinase_AS"/>
</dbReference>
<dbReference type="InterPro" id="IPR051681">
    <property type="entry name" value="Ser/Thr_Kinases-Pseudokinases"/>
</dbReference>
<dbReference type="GO" id="GO:0004674">
    <property type="term" value="F:protein serine/threonine kinase activity"/>
    <property type="evidence" value="ECO:0007669"/>
    <property type="project" value="TreeGrafter"/>
</dbReference>
<organism evidence="3 4">
    <name type="scientific">Gonium pectorale</name>
    <name type="common">Green alga</name>
    <dbReference type="NCBI Taxonomy" id="33097"/>
    <lineage>
        <taxon>Eukaryota</taxon>
        <taxon>Viridiplantae</taxon>
        <taxon>Chlorophyta</taxon>
        <taxon>core chlorophytes</taxon>
        <taxon>Chlorophyceae</taxon>
        <taxon>CS clade</taxon>
        <taxon>Chlamydomonadales</taxon>
        <taxon>Volvocaceae</taxon>
        <taxon>Gonium</taxon>
    </lineage>
</organism>
<dbReference type="AlphaFoldDB" id="A0A150G2T1"/>
<dbReference type="Proteomes" id="UP000075714">
    <property type="component" value="Unassembled WGS sequence"/>
</dbReference>
<gene>
    <name evidence="3" type="ORF">GPECTOR_73g622</name>
</gene>
<keyword evidence="4" id="KW-1185">Reference proteome</keyword>
<name>A0A150G2T1_GONPE</name>
<proteinExistence type="predicted"/>
<dbReference type="Gene3D" id="3.30.200.20">
    <property type="entry name" value="Phosphorylase Kinase, domain 1"/>
    <property type="match status" value="1"/>
</dbReference>
<dbReference type="EMBL" id="LSYV01000074">
    <property type="protein sequence ID" value="KXZ44101.1"/>
    <property type="molecule type" value="Genomic_DNA"/>
</dbReference>
<dbReference type="Gene3D" id="1.10.510.10">
    <property type="entry name" value="Transferase(Phosphotransferase) domain 1"/>
    <property type="match status" value="1"/>
</dbReference>
<accession>A0A150G2T1</accession>
<feature type="region of interest" description="Disordered" evidence="1">
    <location>
        <begin position="355"/>
        <end position="377"/>
    </location>
</feature>
<dbReference type="InterPro" id="IPR000719">
    <property type="entry name" value="Prot_kinase_dom"/>
</dbReference>
<dbReference type="PANTHER" id="PTHR44329">
    <property type="entry name" value="SERINE/THREONINE-PROTEIN KINASE TNNI3K-RELATED"/>
    <property type="match status" value="1"/>
</dbReference>
<dbReference type="PROSITE" id="PS00109">
    <property type="entry name" value="PROTEIN_KINASE_TYR"/>
    <property type="match status" value="1"/>
</dbReference>
<reference evidence="4" key="1">
    <citation type="journal article" date="2016" name="Nat. Commun.">
        <title>The Gonium pectorale genome demonstrates co-option of cell cycle regulation during the evolution of multicellularity.</title>
        <authorList>
            <person name="Hanschen E.R."/>
            <person name="Marriage T.N."/>
            <person name="Ferris P.J."/>
            <person name="Hamaji T."/>
            <person name="Toyoda A."/>
            <person name="Fujiyama A."/>
            <person name="Neme R."/>
            <person name="Noguchi H."/>
            <person name="Minakuchi Y."/>
            <person name="Suzuki M."/>
            <person name="Kawai-Toyooka H."/>
            <person name="Smith D.R."/>
            <person name="Sparks H."/>
            <person name="Anderson J."/>
            <person name="Bakaric R."/>
            <person name="Luria V."/>
            <person name="Karger A."/>
            <person name="Kirschner M.W."/>
            <person name="Durand P.M."/>
            <person name="Michod R.E."/>
            <person name="Nozaki H."/>
            <person name="Olson B.J."/>
        </authorList>
    </citation>
    <scope>NUCLEOTIDE SEQUENCE [LARGE SCALE GENOMIC DNA]</scope>
    <source>
        <strain evidence="4">NIES-2863</strain>
    </source>
</reference>
<evidence type="ECO:0000259" key="2">
    <source>
        <dbReference type="PROSITE" id="PS50011"/>
    </source>
</evidence>
<dbReference type="PANTHER" id="PTHR44329:SF289">
    <property type="entry name" value="SERINE_THREONINE-PROTEIN KINASE VIK"/>
    <property type="match status" value="1"/>
</dbReference>